<dbReference type="InterPro" id="IPR050317">
    <property type="entry name" value="Plant_Fungal_Acyltransferase"/>
</dbReference>
<evidence type="ECO:0000313" key="3">
    <source>
        <dbReference type="Proteomes" id="UP001633002"/>
    </source>
</evidence>
<evidence type="ECO:0000256" key="1">
    <source>
        <dbReference type="ARBA" id="ARBA00009861"/>
    </source>
</evidence>
<dbReference type="Gene3D" id="3.30.559.10">
    <property type="entry name" value="Chloramphenicol acetyltransferase-like domain"/>
    <property type="match status" value="2"/>
</dbReference>
<dbReference type="PANTHER" id="PTHR31642">
    <property type="entry name" value="TRICHOTHECENE 3-O-ACETYLTRANSFERASE"/>
    <property type="match status" value="1"/>
</dbReference>
<sequence>MAAELTQAETAQYYSYFQSVKKDIVKPERVHHHPSRIYPSNLDILQPNPARYVPILFAYRLADTSDTFYNQFVLGLKQSLAKVLVLFYPAAGGLAGTSDLHHPLVFVCDDRGVPFIEAYKDEQMDEIVKDHEPEIPLSGLQAVGLFSNKDSREIPESGIPCVVVQITRFKCGGVSIAVTWNHTLADMAGGMLLIKAWADVACKGETTVAPHIDRTVLSPTRANEIQLAASLSSVGNMWRAVGSLSNPGMVRMKVLHISRDKIGMVKQSALEDGYVVSTLDCISAHLWRCVTKHGATSTGTDVRSLMTTVEGRARMSETLTSNYFGNVLSLASVRKIPRTEILSRPLAYTASLIRKAIQEITEETYWEMINEIEKVLNNWSSNDDYLTINLLISSWTRFGMYDVDFGSGIPLRFQPNYLPEVIRHGQCLIVPSNPSAGGFDVLMYFHSGSGLHERLWADPEFISLS</sequence>
<proteinExistence type="inferred from homology"/>
<evidence type="ECO:0000313" key="2">
    <source>
        <dbReference type="EMBL" id="KAL3675444.1"/>
    </source>
</evidence>
<dbReference type="EMBL" id="JBJQOH010000008">
    <property type="protein sequence ID" value="KAL3675444.1"/>
    <property type="molecule type" value="Genomic_DNA"/>
</dbReference>
<dbReference type="Pfam" id="PF02458">
    <property type="entry name" value="Transferase"/>
    <property type="match status" value="1"/>
</dbReference>
<name>A0ABD3GCF0_9MARC</name>
<keyword evidence="3" id="KW-1185">Reference proteome</keyword>
<protein>
    <submittedName>
        <fullName evidence="2">Uncharacterized protein</fullName>
    </submittedName>
</protein>
<dbReference type="Proteomes" id="UP001633002">
    <property type="component" value="Unassembled WGS sequence"/>
</dbReference>
<dbReference type="InterPro" id="IPR023213">
    <property type="entry name" value="CAT-like_dom_sf"/>
</dbReference>
<gene>
    <name evidence="2" type="ORF">R1sor_025392</name>
</gene>
<accession>A0ABD3GCF0</accession>
<reference evidence="2 3" key="1">
    <citation type="submission" date="2024-09" db="EMBL/GenBank/DDBJ databases">
        <title>Chromosome-scale assembly of Riccia sorocarpa.</title>
        <authorList>
            <person name="Paukszto L."/>
        </authorList>
    </citation>
    <scope>NUCLEOTIDE SEQUENCE [LARGE SCALE GENOMIC DNA]</scope>
    <source>
        <strain evidence="2">LP-2024</strain>
        <tissue evidence="2">Aerial parts of the thallus</tissue>
    </source>
</reference>
<dbReference type="AlphaFoldDB" id="A0ABD3GCF0"/>
<comment type="caution">
    <text evidence="2">The sequence shown here is derived from an EMBL/GenBank/DDBJ whole genome shotgun (WGS) entry which is preliminary data.</text>
</comment>
<organism evidence="2 3">
    <name type="scientific">Riccia sorocarpa</name>
    <dbReference type="NCBI Taxonomy" id="122646"/>
    <lineage>
        <taxon>Eukaryota</taxon>
        <taxon>Viridiplantae</taxon>
        <taxon>Streptophyta</taxon>
        <taxon>Embryophyta</taxon>
        <taxon>Marchantiophyta</taxon>
        <taxon>Marchantiopsida</taxon>
        <taxon>Marchantiidae</taxon>
        <taxon>Marchantiales</taxon>
        <taxon>Ricciaceae</taxon>
        <taxon>Riccia</taxon>
    </lineage>
</organism>
<dbReference type="PANTHER" id="PTHR31642:SF323">
    <property type="entry name" value="BAHD FAMILY ACYLTRANSFERASE, CLADE V"/>
    <property type="match status" value="1"/>
</dbReference>
<comment type="similarity">
    <text evidence="1">Belongs to the plant acyltransferase family.</text>
</comment>